<feature type="domain" description="NAD-dependent epimerase/dehydratase" evidence="1">
    <location>
        <begin position="6"/>
        <end position="224"/>
    </location>
</feature>
<dbReference type="Gene3D" id="3.40.50.720">
    <property type="entry name" value="NAD(P)-binding Rossmann-like Domain"/>
    <property type="match status" value="1"/>
</dbReference>
<dbReference type="EMBL" id="CP075896">
    <property type="protein sequence ID" value="QWB23462.1"/>
    <property type="molecule type" value="Genomic_DNA"/>
</dbReference>
<protein>
    <submittedName>
        <fullName evidence="2">NAD-dependent epimerase/dehydratase family protein</fullName>
    </submittedName>
</protein>
<dbReference type="InterPro" id="IPR051783">
    <property type="entry name" value="NAD(P)-dependent_oxidoreduct"/>
</dbReference>
<evidence type="ECO:0000313" key="3">
    <source>
        <dbReference type="Proteomes" id="UP000679629"/>
    </source>
</evidence>
<dbReference type="PANTHER" id="PTHR48079">
    <property type="entry name" value="PROTEIN YEEZ"/>
    <property type="match status" value="1"/>
</dbReference>
<name>A0ABX8FR06_9ACTN</name>
<accession>A0ABX8FR06</accession>
<dbReference type="Proteomes" id="UP000679629">
    <property type="component" value="Chromosome"/>
</dbReference>
<organism evidence="2 3">
    <name type="scientific">Streptomyces koelreuteriae</name>
    <dbReference type="NCBI Taxonomy" id="2838015"/>
    <lineage>
        <taxon>Bacteria</taxon>
        <taxon>Bacillati</taxon>
        <taxon>Actinomycetota</taxon>
        <taxon>Actinomycetes</taxon>
        <taxon>Kitasatosporales</taxon>
        <taxon>Streptomycetaceae</taxon>
        <taxon>Streptomyces</taxon>
    </lineage>
</organism>
<sequence>MTPVRVLLTGSTGFVGRAVLNRLPRARGADGQGVEVRAVARTVPARTVPAGAGERAGVEWVRADLSDPASLHGAASGTDVLVHLACRVSGGADECERTNVGGTRAIVDEARRAGVRRIVQLSTAAVYGPGPHRGIPVDGVVPAPVSAASRTRLAAERIALDAGAVVLRPGLVLGPGDRWVVPALGELLQRVPARWDGGHSRVSVVDVDDLARLVTALATAPDGGAVAPGVHHASHPVPVRGGDLMARLAELDVLPSAGAEDWDWDTCLARLRETPGRISERQFALLARDHWYESEEIWRLTGCAPGPGPLERLAGAAAWYREHLRAG</sequence>
<dbReference type="RefSeq" id="WP_215119131.1">
    <property type="nucleotide sequence ID" value="NZ_CP075896.1"/>
</dbReference>
<proteinExistence type="predicted"/>
<dbReference type="SUPFAM" id="SSF51735">
    <property type="entry name" value="NAD(P)-binding Rossmann-fold domains"/>
    <property type="match status" value="1"/>
</dbReference>
<evidence type="ECO:0000259" key="1">
    <source>
        <dbReference type="Pfam" id="PF01370"/>
    </source>
</evidence>
<evidence type="ECO:0000313" key="2">
    <source>
        <dbReference type="EMBL" id="QWB23462.1"/>
    </source>
</evidence>
<keyword evidence="3" id="KW-1185">Reference proteome</keyword>
<dbReference type="InterPro" id="IPR036291">
    <property type="entry name" value="NAD(P)-bd_dom_sf"/>
</dbReference>
<dbReference type="Pfam" id="PF01370">
    <property type="entry name" value="Epimerase"/>
    <property type="match status" value="1"/>
</dbReference>
<dbReference type="PANTHER" id="PTHR48079:SF6">
    <property type="entry name" value="NAD(P)-BINDING DOMAIN-CONTAINING PROTEIN-RELATED"/>
    <property type="match status" value="1"/>
</dbReference>
<gene>
    <name evidence="2" type="ORF">KJK29_13065</name>
</gene>
<dbReference type="InterPro" id="IPR001509">
    <property type="entry name" value="Epimerase_deHydtase"/>
</dbReference>
<reference evidence="3" key="1">
    <citation type="submission" date="2021-05" db="EMBL/GenBank/DDBJ databases">
        <title>Direct Submission.</title>
        <authorList>
            <person name="Li K."/>
            <person name="Gao J."/>
        </authorList>
    </citation>
    <scope>NUCLEOTIDE SEQUENCE [LARGE SCALE GENOMIC DNA]</scope>
    <source>
        <strain evidence="3">MG62</strain>
    </source>
</reference>